<reference evidence="5" key="3">
    <citation type="submission" date="2025-04" db="UniProtKB">
        <authorList>
            <consortium name="RefSeq"/>
        </authorList>
    </citation>
    <scope>IDENTIFICATION</scope>
    <source>
        <strain evidence="5">CBS 304.34</strain>
    </source>
</reference>
<feature type="transmembrane region" description="Helical" evidence="2">
    <location>
        <begin position="59"/>
        <end position="80"/>
    </location>
</feature>
<gene>
    <name evidence="3 5" type="ORF">BDZ99DRAFT_244820</name>
</gene>
<evidence type="ECO:0000256" key="2">
    <source>
        <dbReference type="SAM" id="Phobius"/>
    </source>
</evidence>
<accession>A0A6A6YWZ8</accession>
<evidence type="ECO:0000313" key="5">
    <source>
        <dbReference type="RefSeq" id="XP_033579887.1"/>
    </source>
</evidence>
<proteinExistence type="predicted"/>
<organism evidence="3">
    <name type="scientific">Mytilinidion resinicola</name>
    <dbReference type="NCBI Taxonomy" id="574789"/>
    <lineage>
        <taxon>Eukaryota</taxon>
        <taxon>Fungi</taxon>
        <taxon>Dikarya</taxon>
        <taxon>Ascomycota</taxon>
        <taxon>Pezizomycotina</taxon>
        <taxon>Dothideomycetes</taxon>
        <taxon>Pleosporomycetidae</taxon>
        <taxon>Mytilinidiales</taxon>
        <taxon>Mytilinidiaceae</taxon>
        <taxon>Mytilinidion</taxon>
    </lineage>
</organism>
<evidence type="ECO:0000256" key="1">
    <source>
        <dbReference type="SAM" id="MobiDB-lite"/>
    </source>
</evidence>
<reference evidence="3 5" key="1">
    <citation type="journal article" date="2020" name="Stud. Mycol.">
        <title>101 Dothideomycetes genomes: a test case for predicting lifestyles and emergence of pathogens.</title>
        <authorList>
            <person name="Haridas S."/>
            <person name="Albert R."/>
            <person name="Binder M."/>
            <person name="Bloem J."/>
            <person name="Labutti K."/>
            <person name="Salamov A."/>
            <person name="Andreopoulos B."/>
            <person name="Baker S."/>
            <person name="Barry K."/>
            <person name="Bills G."/>
            <person name="Bluhm B."/>
            <person name="Cannon C."/>
            <person name="Castanera R."/>
            <person name="Culley D."/>
            <person name="Daum C."/>
            <person name="Ezra D."/>
            <person name="Gonzalez J."/>
            <person name="Henrissat B."/>
            <person name="Kuo A."/>
            <person name="Liang C."/>
            <person name="Lipzen A."/>
            <person name="Lutzoni F."/>
            <person name="Magnuson J."/>
            <person name="Mondo S."/>
            <person name="Nolan M."/>
            <person name="Ohm R."/>
            <person name="Pangilinan J."/>
            <person name="Park H.-J."/>
            <person name="Ramirez L."/>
            <person name="Alfaro M."/>
            <person name="Sun H."/>
            <person name="Tritt A."/>
            <person name="Yoshinaga Y."/>
            <person name="Zwiers L.-H."/>
            <person name="Turgeon B."/>
            <person name="Goodwin S."/>
            <person name="Spatafora J."/>
            <person name="Crous P."/>
            <person name="Grigoriev I."/>
        </authorList>
    </citation>
    <scope>NUCLEOTIDE SEQUENCE</scope>
    <source>
        <strain evidence="3 5">CBS 304.34</strain>
    </source>
</reference>
<dbReference type="EMBL" id="MU003696">
    <property type="protein sequence ID" value="KAF2812923.1"/>
    <property type="molecule type" value="Genomic_DNA"/>
</dbReference>
<name>A0A6A6YWZ8_9PEZI</name>
<dbReference type="AlphaFoldDB" id="A0A6A6YWZ8"/>
<evidence type="ECO:0000313" key="4">
    <source>
        <dbReference type="Proteomes" id="UP000504636"/>
    </source>
</evidence>
<reference evidence="5" key="2">
    <citation type="submission" date="2020-04" db="EMBL/GenBank/DDBJ databases">
        <authorList>
            <consortium name="NCBI Genome Project"/>
        </authorList>
    </citation>
    <scope>NUCLEOTIDE SEQUENCE</scope>
    <source>
        <strain evidence="5">CBS 304.34</strain>
    </source>
</reference>
<dbReference type="GeneID" id="54454520"/>
<keyword evidence="2" id="KW-1133">Transmembrane helix</keyword>
<keyword evidence="2" id="KW-0812">Transmembrane</keyword>
<protein>
    <submittedName>
        <fullName evidence="3 5">Uncharacterized protein</fullName>
    </submittedName>
</protein>
<feature type="compositionally biased region" description="Basic and acidic residues" evidence="1">
    <location>
        <begin position="109"/>
        <end position="119"/>
    </location>
</feature>
<sequence>MPRFLFSSLSQNSLKLMHPSALSLTLLFALIPFASRPLFNLARWLTAVNTGNGDAPVLPMSYCAAPLAIGSLWRLVRLGAALTRRMERMRGVRVEGAKGSENLGSGVGRLKEHEDGDRC</sequence>
<keyword evidence="4" id="KW-1185">Reference proteome</keyword>
<keyword evidence="2" id="KW-0472">Membrane</keyword>
<dbReference type="RefSeq" id="XP_033579887.1">
    <property type="nucleotide sequence ID" value="XM_033713627.1"/>
</dbReference>
<feature type="region of interest" description="Disordered" evidence="1">
    <location>
        <begin position="97"/>
        <end position="119"/>
    </location>
</feature>
<evidence type="ECO:0000313" key="3">
    <source>
        <dbReference type="EMBL" id="KAF2812923.1"/>
    </source>
</evidence>
<dbReference type="Proteomes" id="UP000504636">
    <property type="component" value="Unplaced"/>
</dbReference>